<keyword evidence="2 6" id="KW-0489">Methyltransferase</keyword>
<evidence type="ECO:0000256" key="2">
    <source>
        <dbReference type="ARBA" id="ARBA00022603"/>
    </source>
</evidence>
<evidence type="ECO:0000259" key="5">
    <source>
        <dbReference type="Pfam" id="PF05175"/>
    </source>
</evidence>
<dbReference type="PRINTS" id="PR00507">
    <property type="entry name" value="N12N6MTFRASE"/>
</dbReference>
<dbReference type="InterPro" id="IPR004557">
    <property type="entry name" value="PrmC-related"/>
</dbReference>
<dbReference type="RefSeq" id="WP_255331991.1">
    <property type="nucleotide sequence ID" value="NZ_VOTZ01000005.1"/>
</dbReference>
<dbReference type="PROSITE" id="PS00092">
    <property type="entry name" value="N6_MTASE"/>
    <property type="match status" value="1"/>
</dbReference>
<dbReference type="PANTHER" id="PTHR45875">
    <property type="entry name" value="METHYLTRANSFERASE N6AMT1"/>
    <property type="match status" value="1"/>
</dbReference>
<dbReference type="NCBIfam" id="TIGR00537">
    <property type="entry name" value="hemK_rel_arch"/>
    <property type="match status" value="1"/>
</dbReference>
<dbReference type="InterPro" id="IPR052190">
    <property type="entry name" value="Euk-Arch_PrmC-MTase"/>
</dbReference>
<protein>
    <submittedName>
        <fullName evidence="6">Methyltransferase</fullName>
    </submittedName>
</protein>
<gene>
    <name evidence="6" type="ORF">FTO68_03500</name>
</gene>
<evidence type="ECO:0000313" key="7">
    <source>
        <dbReference type="Proteomes" id="UP001524383"/>
    </source>
</evidence>
<feature type="domain" description="Methyltransferase small" evidence="5">
    <location>
        <begin position="28"/>
        <end position="95"/>
    </location>
</feature>
<sequence>MPIIPPQVYSPAEDTVLLLNASLRIVSPSDRVLEIGTGSGAIAAALMDFGATVAATDINPLAASYAYRRGVPVIRCNLFEGIRGSFDLILFNPPYLPTAPDERIDDWLEYALDGGEDGRETIRRFLAAAPAFLSSNGKILLLISSLTGIPEVLELFADAGMITFAVAEESIEGEKLVVLLGMKDLCRAL</sequence>
<dbReference type="Proteomes" id="UP001524383">
    <property type="component" value="Unassembled WGS sequence"/>
</dbReference>
<dbReference type="InterPro" id="IPR002052">
    <property type="entry name" value="DNA_methylase_N6_adenine_CS"/>
</dbReference>
<dbReference type="PANTHER" id="PTHR45875:SF1">
    <property type="entry name" value="METHYLTRANSFERASE N6AMT1"/>
    <property type="match status" value="1"/>
</dbReference>
<dbReference type="SUPFAM" id="SSF53335">
    <property type="entry name" value="S-adenosyl-L-methionine-dependent methyltransferases"/>
    <property type="match status" value="1"/>
</dbReference>
<comment type="similarity">
    <text evidence="1">Belongs to the eukaryotic/archaeal PrmC-related family.</text>
</comment>
<evidence type="ECO:0000256" key="4">
    <source>
        <dbReference type="ARBA" id="ARBA00022691"/>
    </source>
</evidence>
<dbReference type="GO" id="GO:0008168">
    <property type="term" value="F:methyltransferase activity"/>
    <property type="evidence" value="ECO:0007669"/>
    <property type="project" value="UniProtKB-KW"/>
</dbReference>
<accession>A0ABD4TKJ2</accession>
<name>A0ABD4TKJ2_9EURY</name>
<keyword evidence="3" id="KW-0808">Transferase</keyword>
<dbReference type="GO" id="GO:0032259">
    <property type="term" value="P:methylation"/>
    <property type="evidence" value="ECO:0007669"/>
    <property type="project" value="UniProtKB-KW"/>
</dbReference>
<organism evidence="6 7">
    <name type="scientific">Methanocalculus taiwanensis</name>
    <dbReference type="NCBI Taxonomy" id="106207"/>
    <lineage>
        <taxon>Archaea</taxon>
        <taxon>Methanobacteriati</taxon>
        <taxon>Methanobacteriota</taxon>
        <taxon>Stenosarchaea group</taxon>
        <taxon>Methanomicrobia</taxon>
        <taxon>Methanomicrobiales</taxon>
        <taxon>Methanocalculaceae</taxon>
        <taxon>Methanocalculus</taxon>
    </lineage>
</organism>
<reference evidence="6 7" key="1">
    <citation type="submission" date="2019-08" db="EMBL/GenBank/DDBJ databases">
        <authorList>
            <person name="Chen S.-C."/>
            <person name="Lai M.-C."/>
            <person name="You Y.-T."/>
        </authorList>
    </citation>
    <scope>NUCLEOTIDE SEQUENCE [LARGE SCALE GENOMIC DNA]</scope>
    <source>
        <strain evidence="6 7">P2F9704a</strain>
    </source>
</reference>
<dbReference type="EMBL" id="VOTZ01000005">
    <property type="protein sequence ID" value="MCQ1538057.1"/>
    <property type="molecule type" value="Genomic_DNA"/>
</dbReference>
<comment type="caution">
    <text evidence="6">The sequence shown here is derived from an EMBL/GenBank/DDBJ whole genome shotgun (WGS) entry which is preliminary data.</text>
</comment>
<dbReference type="AlphaFoldDB" id="A0ABD4TKJ2"/>
<evidence type="ECO:0000313" key="6">
    <source>
        <dbReference type="EMBL" id="MCQ1538057.1"/>
    </source>
</evidence>
<proteinExistence type="inferred from homology"/>
<keyword evidence="4" id="KW-0949">S-adenosyl-L-methionine</keyword>
<evidence type="ECO:0000256" key="1">
    <source>
        <dbReference type="ARBA" id="ARBA00006149"/>
    </source>
</evidence>
<keyword evidence="7" id="KW-1185">Reference proteome</keyword>
<dbReference type="CDD" id="cd02440">
    <property type="entry name" value="AdoMet_MTases"/>
    <property type="match status" value="1"/>
</dbReference>
<dbReference type="InterPro" id="IPR029063">
    <property type="entry name" value="SAM-dependent_MTases_sf"/>
</dbReference>
<dbReference type="Pfam" id="PF05175">
    <property type="entry name" value="MTS"/>
    <property type="match status" value="1"/>
</dbReference>
<dbReference type="Gene3D" id="3.40.50.150">
    <property type="entry name" value="Vaccinia Virus protein VP39"/>
    <property type="match status" value="1"/>
</dbReference>
<dbReference type="InterPro" id="IPR007848">
    <property type="entry name" value="Small_mtfrase_dom"/>
</dbReference>
<evidence type="ECO:0000256" key="3">
    <source>
        <dbReference type="ARBA" id="ARBA00022679"/>
    </source>
</evidence>